<dbReference type="EMBL" id="CP007035">
    <property type="protein sequence ID" value="AHF15267.1"/>
    <property type="molecule type" value="Genomic_DNA"/>
</dbReference>
<evidence type="ECO:0000313" key="3">
    <source>
        <dbReference type="Proteomes" id="UP000003586"/>
    </source>
</evidence>
<dbReference type="STRING" id="929713.NIASO_09055"/>
<dbReference type="HOGENOM" id="CLU_105789_2_0_10"/>
<evidence type="ECO:0000259" key="1">
    <source>
        <dbReference type="Pfam" id="PF12867"/>
    </source>
</evidence>
<dbReference type="Gene3D" id="1.20.120.450">
    <property type="entry name" value="dinb family like domain"/>
    <property type="match status" value="1"/>
</dbReference>
<dbReference type="eggNOG" id="COG2318">
    <property type="taxonomic scope" value="Bacteria"/>
</dbReference>
<name>W0EWX3_9BACT</name>
<dbReference type="OrthoDB" id="9793216at2"/>
<dbReference type="SUPFAM" id="SSF109854">
    <property type="entry name" value="DinB/YfiT-like putative metalloenzymes"/>
    <property type="match status" value="1"/>
</dbReference>
<feature type="domain" description="DinB-like" evidence="1">
    <location>
        <begin position="50"/>
        <end position="165"/>
    </location>
</feature>
<sequence length="175" mass="19960">MNKSAINPMPAYFDRYINQVPDDLDIVPAIQKSILDVYQLDKDKINALGDRVYEPGKWTIKEILLHIADCERVFLYRALRFARKDATVLPGFDENLFTENSGANDRSLESLLEELVAVRQGTLAFYKNLTDGQLLSTGHTFNTELSVLSVGFTIVGHQIHHFRIIEERYFPLLSA</sequence>
<accession>W0EWX3</accession>
<organism evidence="2 3">
    <name type="scientific">Niabella soli DSM 19437</name>
    <dbReference type="NCBI Taxonomy" id="929713"/>
    <lineage>
        <taxon>Bacteria</taxon>
        <taxon>Pseudomonadati</taxon>
        <taxon>Bacteroidota</taxon>
        <taxon>Chitinophagia</taxon>
        <taxon>Chitinophagales</taxon>
        <taxon>Chitinophagaceae</taxon>
        <taxon>Niabella</taxon>
    </lineage>
</organism>
<reference evidence="2 3" key="1">
    <citation type="submission" date="2013-12" db="EMBL/GenBank/DDBJ databases">
        <authorList>
            <consortium name="DOE Joint Genome Institute"/>
            <person name="Eisen J."/>
            <person name="Huntemann M."/>
            <person name="Han J."/>
            <person name="Chen A."/>
            <person name="Kyrpides N."/>
            <person name="Mavromatis K."/>
            <person name="Markowitz V."/>
            <person name="Palaniappan K."/>
            <person name="Ivanova N."/>
            <person name="Schaumberg A."/>
            <person name="Pati A."/>
            <person name="Liolios K."/>
            <person name="Nordberg H.P."/>
            <person name="Cantor M.N."/>
            <person name="Hua S.X."/>
            <person name="Woyke T."/>
        </authorList>
    </citation>
    <scope>NUCLEOTIDE SEQUENCE [LARGE SCALE GENOMIC DNA]</scope>
    <source>
        <strain evidence="3">DSM 19437</strain>
    </source>
</reference>
<dbReference type="InterPro" id="IPR024775">
    <property type="entry name" value="DinB-like"/>
</dbReference>
<dbReference type="Proteomes" id="UP000003586">
    <property type="component" value="Chromosome"/>
</dbReference>
<gene>
    <name evidence="2" type="ORF">NIASO_09055</name>
</gene>
<protein>
    <recommendedName>
        <fullName evidence="1">DinB-like domain-containing protein</fullName>
    </recommendedName>
</protein>
<dbReference type="KEGG" id="nso:NIASO_09055"/>
<proteinExistence type="predicted"/>
<evidence type="ECO:0000313" key="2">
    <source>
        <dbReference type="EMBL" id="AHF15267.1"/>
    </source>
</evidence>
<dbReference type="RefSeq" id="WP_025298808.1">
    <property type="nucleotide sequence ID" value="NZ_CP007035.1"/>
</dbReference>
<dbReference type="AlphaFoldDB" id="W0EWX3"/>
<keyword evidence="3" id="KW-1185">Reference proteome</keyword>
<dbReference type="Pfam" id="PF12867">
    <property type="entry name" value="DinB_2"/>
    <property type="match status" value="1"/>
</dbReference>
<dbReference type="InterPro" id="IPR034660">
    <property type="entry name" value="DinB/YfiT-like"/>
</dbReference>